<evidence type="ECO:0000256" key="1">
    <source>
        <dbReference type="SAM" id="MobiDB-lite"/>
    </source>
</evidence>
<feature type="compositionally biased region" description="Low complexity" evidence="1">
    <location>
        <begin position="509"/>
        <end position="522"/>
    </location>
</feature>
<organism evidence="2 3">
    <name type="scientific">Wolfiporia cocos (strain MD-104)</name>
    <name type="common">Brown rot fungus</name>
    <dbReference type="NCBI Taxonomy" id="742152"/>
    <lineage>
        <taxon>Eukaryota</taxon>
        <taxon>Fungi</taxon>
        <taxon>Dikarya</taxon>
        <taxon>Basidiomycota</taxon>
        <taxon>Agaricomycotina</taxon>
        <taxon>Agaricomycetes</taxon>
        <taxon>Polyporales</taxon>
        <taxon>Phaeolaceae</taxon>
        <taxon>Wolfiporia</taxon>
    </lineage>
</organism>
<protein>
    <submittedName>
        <fullName evidence="2">Uncharacterized protein</fullName>
    </submittedName>
</protein>
<feature type="compositionally biased region" description="Acidic residues" evidence="1">
    <location>
        <begin position="666"/>
        <end position="675"/>
    </location>
</feature>
<feature type="compositionally biased region" description="Low complexity" evidence="1">
    <location>
        <begin position="761"/>
        <end position="781"/>
    </location>
</feature>
<feature type="region of interest" description="Disordered" evidence="1">
    <location>
        <begin position="90"/>
        <end position="230"/>
    </location>
</feature>
<feature type="compositionally biased region" description="Basic and acidic residues" evidence="1">
    <location>
        <begin position="683"/>
        <end position="696"/>
    </location>
</feature>
<dbReference type="Proteomes" id="UP000218811">
    <property type="component" value="Unassembled WGS sequence"/>
</dbReference>
<accession>A0A2H3JKT5</accession>
<feature type="compositionally biased region" description="Pro residues" evidence="1">
    <location>
        <begin position="788"/>
        <end position="801"/>
    </location>
</feature>
<keyword evidence="3" id="KW-1185">Reference proteome</keyword>
<feature type="compositionally biased region" description="Basic residues" evidence="1">
    <location>
        <begin position="185"/>
        <end position="195"/>
    </location>
</feature>
<feature type="compositionally biased region" description="Basic and acidic residues" evidence="1">
    <location>
        <begin position="412"/>
        <end position="421"/>
    </location>
</feature>
<feature type="region of interest" description="Disordered" evidence="1">
    <location>
        <begin position="484"/>
        <end position="625"/>
    </location>
</feature>
<feature type="region of interest" description="Disordered" evidence="1">
    <location>
        <begin position="664"/>
        <end position="842"/>
    </location>
</feature>
<feature type="compositionally biased region" description="Basic and acidic residues" evidence="1">
    <location>
        <begin position="27"/>
        <end position="36"/>
    </location>
</feature>
<feature type="compositionally biased region" description="Low complexity" evidence="1">
    <location>
        <begin position="150"/>
        <end position="170"/>
    </location>
</feature>
<feature type="compositionally biased region" description="Polar residues" evidence="1">
    <location>
        <begin position="744"/>
        <end position="753"/>
    </location>
</feature>
<evidence type="ECO:0000313" key="3">
    <source>
        <dbReference type="Proteomes" id="UP000218811"/>
    </source>
</evidence>
<name>A0A2H3JKT5_WOLCO</name>
<evidence type="ECO:0000313" key="2">
    <source>
        <dbReference type="EMBL" id="PCH39409.1"/>
    </source>
</evidence>
<feature type="compositionally biased region" description="Pro residues" evidence="1">
    <location>
        <begin position="498"/>
        <end position="508"/>
    </location>
</feature>
<dbReference type="AlphaFoldDB" id="A0A2H3JKT5"/>
<feature type="region of interest" description="Disordered" evidence="1">
    <location>
        <begin position="1"/>
        <end position="61"/>
    </location>
</feature>
<feature type="region of interest" description="Disordered" evidence="1">
    <location>
        <begin position="397"/>
        <end position="449"/>
    </location>
</feature>
<proteinExistence type="predicted"/>
<feature type="compositionally biased region" description="Low complexity" evidence="1">
    <location>
        <begin position="317"/>
        <end position="328"/>
    </location>
</feature>
<reference evidence="2 3" key="1">
    <citation type="journal article" date="2012" name="Science">
        <title>The Paleozoic origin of enzymatic lignin decomposition reconstructed from 31 fungal genomes.</title>
        <authorList>
            <person name="Floudas D."/>
            <person name="Binder M."/>
            <person name="Riley R."/>
            <person name="Barry K."/>
            <person name="Blanchette R.A."/>
            <person name="Henrissat B."/>
            <person name="Martinez A.T."/>
            <person name="Otillar R."/>
            <person name="Spatafora J.W."/>
            <person name="Yadav J.S."/>
            <person name="Aerts A."/>
            <person name="Benoit I."/>
            <person name="Boyd A."/>
            <person name="Carlson A."/>
            <person name="Copeland A."/>
            <person name="Coutinho P.M."/>
            <person name="de Vries R.P."/>
            <person name="Ferreira P."/>
            <person name="Findley K."/>
            <person name="Foster B."/>
            <person name="Gaskell J."/>
            <person name="Glotzer D."/>
            <person name="Gorecki P."/>
            <person name="Heitman J."/>
            <person name="Hesse C."/>
            <person name="Hori C."/>
            <person name="Igarashi K."/>
            <person name="Jurgens J.A."/>
            <person name="Kallen N."/>
            <person name="Kersten P."/>
            <person name="Kohler A."/>
            <person name="Kuees U."/>
            <person name="Kumar T.K.A."/>
            <person name="Kuo A."/>
            <person name="LaButti K."/>
            <person name="Larrondo L.F."/>
            <person name="Lindquist E."/>
            <person name="Ling A."/>
            <person name="Lombard V."/>
            <person name="Lucas S."/>
            <person name="Lundell T."/>
            <person name="Martin R."/>
            <person name="McLaughlin D.J."/>
            <person name="Morgenstern I."/>
            <person name="Morin E."/>
            <person name="Murat C."/>
            <person name="Nagy L.G."/>
            <person name="Nolan M."/>
            <person name="Ohm R.A."/>
            <person name="Patyshakuliyeva A."/>
            <person name="Rokas A."/>
            <person name="Ruiz-Duenas F.J."/>
            <person name="Sabat G."/>
            <person name="Salamov A."/>
            <person name="Samejima M."/>
            <person name="Schmutz J."/>
            <person name="Slot J.C."/>
            <person name="St John F."/>
            <person name="Stenlid J."/>
            <person name="Sun H."/>
            <person name="Sun S."/>
            <person name="Syed K."/>
            <person name="Tsang A."/>
            <person name="Wiebenga A."/>
            <person name="Young D."/>
            <person name="Pisabarro A."/>
            <person name="Eastwood D.C."/>
            <person name="Martin F."/>
            <person name="Cullen D."/>
            <person name="Grigoriev I.V."/>
            <person name="Hibbett D.S."/>
        </authorList>
    </citation>
    <scope>NUCLEOTIDE SEQUENCE [LARGE SCALE GENOMIC DNA]</scope>
    <source>
        <strain evidence="2 3">MD-104</strain>
    </source>
</reference>
<dbReference type="EMBL" id="KB467987">
    <property type="protein sequence ID" value="PCH39409.1"/>
    <property type="molecule type" value="Genomic_DNA"/>
</dbReference>
<gene>
    <name evidence="2" type="ORF">WOLCODRAFT_141256</name>
</gene>
<feature type="compositionally biased region" description="Low complexity" evidence="1">
    <location>
        <begin position="538"/>
        <end position="569"/>
    </location>
</feature>
<dbReference type="OMA" id="EWESKNQ"/>
<feature type="compositionally biased region" description="Low complexity" evidence="1">
    <location>
        <begin position="606"/>
        <end position="619"/>
    </location>
</feature>
<feature type="region of interest" description="Disordered" evidence="1">
    <location>
        <begin position="284"/>
        <end position="331"/>
    </location>
</feature>
<dbReference type="OrthoDB" id="3168445at2759"/>
<sequence>MAVIPTRTEILTQPTRHAQKAAQAHEAAGRRAEGAKGRVAHGAQRAEDGRGGVANGGSRRAPIVIDAPDSRAQATSATGPATGLIVAAGGVDVDDGHTPGSSIHAHHSHTSAAAPSSKPRLSKDEPLPPIPTASQPSSGLFKRLTTKLRSTSAQQTTAPAPPQQQANGPPSAFPISGPISFTQRARSRSRSRTRRSAHDAADAPQPQPPQARHKPTMRLALPKAPAPAPNAFTSAEQRHAALVARGLAPAAPPKARYRDEDGFMMPLSEQERELDRRYAVLLPSPSSETRDGSEAQRYKEAWLAKNRADREAGSHGSGTSASSTLSPSDEQLKQLGLDLGAKNVGTFENSAPNLSSAKSAAPSDAPPSDYSAILQAITVSPSLEQLRSSIDFSAAFDKGTSSQTAPAHGRRRPSDVGERITRWLQSATSPRGRRETQPASSDDMPPHIRESIYGSDAVLVPAYAYRSEENENAGRRNSIISFHLPSRPQSTEPHSPSADPPPPPPPRKTPAAAAPVPPSAFSLKGKKEKPAPIVVTIAPSRPGSSSSAGDAQPAAAAAAAAFSLSATQARGSLDRGRGHRHGAHSTRESTESAAGRSRSATLPALSPTRTTESSSPSESALPVTPTTLSHAYHARRVFTSSDGHGAGVANGLAPVFVAALDGSAVQEDDSSEEDAPAYASAELDARMQGEAQKMRDLMAAAAARPRPRARRASQDSERRRSISSVIFGKKEDPSDDAPLFKNPRASSSMQNLRRSVAGTLSSLRSSRSKSSVDSPSAPHSPTARGAPGCPPSAFPAIPPSSFPAGLRTKASKELKPPAVPPKSTVGVGLRPRQALSPTMHDRGSLLVEAGRIEDEESRRLSEMAFCDY</sequence>
<feature type="compositionally biased region" description="Basic and acidic residues" evidence="1">
    <location>
        <begin position="288"/>
        <end position="313"/>
    </location>
</feature>